<evidence type="ECO:0000313" key="4">
    <source>
        <dbReference type="EMBL" id="GCE83510.1"/>
    </source>
</evidence>
<dbReference type="SUPFAM" id="SSF46689">
    <property type="entry name" value="Homeodomain-like"/>
    <property type="match status" value="1"/>
</dbReference>
<sequence length="191" mass="22088">MGRPVDPDIRSRLLDRIIAYVWEHGISDFSLRPLAEAVSSSPRNIAYHFGSREDLLCLIFDTVRERVYEEFRAVQEDASSLEDALNRHWDWLAAPKHRRMERLLYEMFGISVNNPERYNGYARRIADEWLKHISDLLERFGIKDGPGQELATLIMTVFHGVTLDLAATDDVLRIEKSVRTCISQVKLLTNS</sequence>
<evidence type="ECO:0000313" key="5">
    <source>
        <dbReference type="Proteomes" id="UP000315095"/>
    </source>
</evidence>
<dbReference type="InterPro" id="IPR001647">
    <property type="entry name" value="HTH_TetR"/>
</dbReference>
<keyword evidence="5" id="KW-1185">Reference proteome</keyword>
<evidence type="ECO:0000256" key="2">
    <source>
        <dbReference type="PROSITE-ProRule" id="PRU00335"/>
    </source>
</evidence>
<dbReference type="InterPro" id="IPR009057">
    <property type="entry name" value="Homeodomain-like_sf"/>
</dbReference>
<comment type="caution">
    <text evidence="4">The sequence shown here is derived from an EMBL/GenBank/DDBJ whole genome shotgun (WGS) entry which is preliminary data.</text>
</comment>
<dbReference type="GO" id="GO:0003677">
    <property type="term" value="F:DNA binding"/>
    <property type="evidence" value="ECO:0007669"/>
    <property type="project" value="UniProtKB-UniRule"/>
</dbReference>
<keyword evidence="1 2" id="KW-0238">DNA-binding</keyword>
<gene>
    <name evidence="4" type="ORF">MSKU9_1651</name>
</gene>
<dbReference type="Proteomes" id="UP000315095">
    <property type="component" value="Unassembled WGS sequence"/>
</dbReference>
<dbReference type="RefSeq" id="WP_141260854.1">
    <property type="nucleotide sequence ID" value="NZ_BDLU01000034.1"/>
</dbReference>
<feature type="domain" description="HTH tetR-type" evidence="3">
    <location>
        <begin position="7"/>
        <end position="67"/>
    </location>
</feature>
<name>A0A4P5NPE8_9PROT</name>
<organism evidence="4 5">
    <name type="scientific">Komagataeibacter diospyri</name>
    <dbReference type="NCBI Taxonomy" id="1932662"/>
    <lineage>
        <taxon>Bacteria</taxon>
        <taxon>Pseudomonadati</taxon>
        <taxon>Pseudomonadota</taxon>
        <taxon>Alphaproteobacteria</taxon>
        <taxon>Acetobacterales</taxon>
        <taxon>Acetobacteraceae</taxon>
        <taxon>Komagataeibacter</taxon>
    </lineage>
</organism>
<feature type="DNA-binding region" description="H-T-H motif" evidence="2">
    <location>
        <begin position="30"/>
        <end position="49"/>
    </location>
</feature>
<dbReference type="EMBL" id="BDLU01000034">
    <property type="protein sequence ID" value="GCE83510.1"/>
    <property type="molecule type" value="Genomic_DNA"/>
</dbReference>
<dbReference type="OrthoDB" id="2356263at2"/>
<dbReference type="PROSITE" id="PS50977">
    <property type="entry name" value="HTH_TETR_2"/>
    <property type="match status" value="1"/>
</dbReference>
<dbReference type="Gene3D" id="1.10.357.10">
    <property type="entry name" value="Tetracycline Repressor, domain 2"/>
    <property type="match status" value="1"/>
</dbReference>
<dbReference type="AlphaFoldDB" id="A0A4P5NPE8"/>
<proteinExistence type="predicted"/>
<evidence type="ECO:0000259" key="3">
    <source>
        <dbReference type="PROSITE" id="PS50977"/>
    </source>
</evidence>
<accession>A0A4P5NPE8</accession>
<protein>
    <submittedName>
        <fullName evidence="4">TetR family transcriptional regulator</fullName>
    </submittedName>
</protein>
<evidence type="ECO:0000256" key="1">
    <source>
        <dbReference type="ARBA" id="ARBA00023125"/>
    </source>
</evidence>
<reference evidence="5" key="1">
    <citation type="submission" date="2017-01" db="EMBL/GenBank/DDBJ databases">
        <title>Komagataeibacter sp. MSKU9 whole genome sequencing project.</title>
        <authorList>
            <person name="Matsutani M."/>
            <person name="Naloka K."/>
            <person name="Theeragool G."/>
            <person name="Yakushi T."/>
            <person name="Matsushita K."/>
        </authorList>
    </citation>
    <scope>NUCLEOTIDE SEQUENCE [LARGE SCALE GENOMIC DNA]</scope>
    <source>
        <strain evidence="5">MSKU9</strain>
    </source>
</reference>